<protein>
    <submittedName>
        <fullName evidence="1">Winged helix DNA-binding domain-containing protein</fullName>
    </submittedName>
</protein>
<reference evidence="1 2" key="1">
    <citation type="submission" date="2018-08" db="EMBL/GenBank/DDBJ databases">
        <authorList>
            <person name="Ferrada E.E."/>
            <person name="Latorre B.A."/>
        </authorList>
    </citation>
    <scope>NUCLEOTIDE SEQUENCE [LARGE SCALE GENOMIC DNA]</scope>
    <source>
        <strain evidence="1 2">VK-A60T</strain>
    </source>
</reference>
<keyword evidence="1" id="KW-0238">DNA-binding</keyword>
<name>A0A385D7A2_9ACTN</name>
<dbReference type="InterPro" id="IPR009351">
    <property type="entry name" value="AlkZ-like"/>
</dbReference>
<organism evidence="1 2">
    <name type="scientific">Streptomyces koyangensis</name>
    <dbReference type="NCBI Taxonomy" id="188770"/>
    <lineage>
        <taxon>Bacteria</taxon>
        <taxon>Bacillati</taxon>
        <taxon>Actinomycetota</taxon>
        <taxon>Actinomycetes</taxon>
        <taxon>Kitasatosporales</taxon>
        <taxon>Streptomycetaceae</taxon>
        <taxon>Streptomyces</taxon>
        <taxon>Streptomyces aurantiacus group</taxon>
    </lineage>
</organism>
<proteinExistence type="predicted"/>
<dbReference type="KEGG" id="sky:D0C37_04570"/>
<dbReference type="Proteomes" id="UP000259636">
    <property type="component" value="Chromosome"/>
</dbReference>
<dbReference type="GeneID" id="300113486"/>
<dbReference type="PANTHER" id="PTHR38479">
    <property type="entry name" value="LMO0824 PROTEIN"/>
    <property type="match status" value="1"/>
</dbReference>
<accession>A0A385D7A2</accession>
<dbReference type="PANTHER" id="PTHR38479:SF2">
    <property type="entry name" value="WINGED HELIX DNA-BINDING DOMAIN-CONTAINING PROTEIN"/>
    <property type="match status" value="1"/>
</dbReference>
<gene>
    <name evidence="1" type="ORF">D0C37_04570</name>
</gene>
<dbReference type="EMBL" id="CP031742">
    <property type="protein sequence ID" value="AXQ53949.1"/>
    <property type="molecule type" value="Genomic_DNA"/>
</dbReference>
<dbReference type="AlphaFoldDB" id="A0A385D7A2"/>
<sequence length="369" mass="40353">MTSPPPPLLTRQALNRATLARQHLLERAALTPVDAVRHLVGLQAQNTVPPYLALAARLDGFDPYALSAAMEARQVVRIVSMRSTLHTLTAADARALLPLVQPARDRELRVFRSRLAGAEPERVAARARGLVEEEPRTMAELRRLLAPAWPEADPAALAVAARCVLPLVQVTPRGLWGRSGQVALTTLDHWLGDRADPGDGPADLAGLVRRYLAAFGPASVRDVQQWSGLTRLRPHLEALRPGLAVFRDESGTELFDLPEAPRPGPEVPVPPHLLPEFDNLLLSHADRTRVLPDAHRPRLWTGNQSHPVLLLDGRTAGLWHHTREGARATLTVRPFAPDADLTGVPEEARRLLALLHPEATEHEVATEPA</sequence>
<evidence type="ECO:0000313" key="1">
    <source>
        <dbReference type="EMBL" id="AXQ53949.1"/>
    </source>
</evidence>
<dbReference type="GO" id="GO:0003677">
    <property type="term" value="F:DNA binding"/>
    <property type="evidence" value="ECO:0007669"/>
    <property type="project" value="UniProtKB-KW"/>
</dbReference>
<dbReference type="Pfam" id="PF06224">
    <property type="entry name" value="AlkZ-like"/>
    <property type="match status" value="1"/>
</dbReference>
<dbReference type="RefSeq" id="WP_101280376.1">
    <property type="nucleotide sequence ID" value="NZ_CP031742.1"/>
</dbReference>
<evidence type="ECO:0000313" key="2">
    <source>
        <dbReference type="Proteomes" id="UP000259636"/>
    </source>
</evidence>